<organism evidence="1 2">
    <name type="scientific">Spirodela intermedia</name>
    <name type="common">Intermediate duckweed</name>
    <dbReference type="NCBI Taxonomy" id="51605"/>
    <lineage>
        <taxon>Eukaryota</taxon>
        <taxon>Viridiplantae</taxon>
        <taxon>Streptophyta</taxon>
        <taxon>Embryophyta</taxon>
        <taxon>Tracheophyta</taxon>
        <taxon>Spermatophyta</taxon>
        <taxon>Magnoliopsida</taxon>
        <taxon>Liliopsida</taxon>
        <taxon>Araceae</taxon>
        <taxon>Lemnoideae</taxon>
        <taxon>Spirodela</taxon>
    </lineage>
</organism>
<evidence type="ECO:0000313" key="2">
    <source>
        <dbReference type="Proteomes" id="UP001189122"/>
    </source>
</evidence>
<gene>
    <name evidence="1" type="ORF">SI7747_UN022066</name>
</gene>
<name>A0ABN7ECX5_SPIIN</name>
<protein>
    <submittedName>
        <fullName evidence="1">Uncharacterized protein</fullName>
    </submittedName>
</protein>
<dbReference type="EMBL" id="CACRZD030000394">
    <property type="protein sequence ID" value="CAA6675724.1"/>
    <property type="molecule type" value="Genomic_DNA"/>
</dbReference>
<keyword evidence="2" id="KW-1185">Reference proteome</keyword>
<dbReference type="Proteomes" id="UP001189122">
    <property type="component" value="Unassembled WGS sequence"/>
</dbReference>
<comment type="caution">
    <text evidence="1">The sequence shown here is derived from an EMBL/GenBank/DDBJ whole genome shotgun (WGS) entry which is preliminary data.</text>
</comment>
<evidence type="ECO:0000313" key="1">
    <source>
        <dbReference type="EMBL" id="CAA6675724.1"/>
    </source>
</evidence>
<reference evidence="2" key="1">
    <citation type="journal article" date="2020" name="Sci. Rep.">
        <title>Chromosome-scale genome assembly for the duckweed Spirodela intermedia, integrating cytogenetic maps, PacBio and Oxford Nanopore libraries.</title>
        <authorList>
            <person name="Hoang P.T.N."/>
            <person name="Fiebig A."/>
            <person name="Novak P."/>
            <person name="Macas J."/>
            <person name="Cao H.X."/>
            <person name="Stepanenko A."/>
            <person name="Chen G."/>
            <person name="Borisjuk N."/>
            <person name="Scholz U."/>
            <person name="Schubert I."/>
        </authorList>
    </citation>
    <scope>NUCLEOTIDE SEQUENCE [LARGE SCALE GENOMIC DNA]</scope>
</reference>
<sequence length="24" mass="2905">MKCPRIRGELPWEVSDLHLRRLIS</sequence>
<proteinExistence type="predicted"/>
<accession>A0ABN7ECX5</accession>